<evidence type="ECO:0000256" key="2">
    <source>
        <dbReference type="ARBA" id="ARBA00004574"/>
    </source>
</evidence>
<dbReference type="HOGENOM" id="CLU_005513_3_0_1"/>
<evidence type="ECO:0000256" key="1">
    <source>
        <dbReference type="ARBA" id="ARBA00003747"/>
    </source>
</evidence>
<feature type="region of interest" description="Disordered" evidence="12">
    <location>
        <begin position="135"/>
        <end position="162"/>
    </location>
</feature>
<sequence length="808" mass="91121">MARLSQAELSVITKYPLADSLDRVRGLLQEAERPSLTSSYDGGNDEEDPDELRQAAVSKLLIALMGEKAAFNLKPRTSSKNVASELSRLFTRIQEGDFCYEDYRSLAQLALQKASDSDIWNAVLDLITTISRATTPTSIPPSFDSTPFRSTSSSQRGSEQTRRLVEERLFEEIEDCTHRNVEGFFKKYFEGKDWNTQADNAARRALGSGDDSRWPSFPDPPAEKDALDWWFGFQDEFLSDARSVYFTTASKSDLTGSDADRQIDLLLRDRSAGDIGGKHNWKDIRVVGELKKSEAEIRSKSALLQMARYVREVFKAQPTRRFVHAFAVCGTKMEAWIWDRSGPFSSGSFNVNEDPRLFYQMILGYAMMTDEELGLDTFITRDGSGASTITVETVSGEETVVQLNPKLLTYQSAIVCRGTTCFLADVDDKVRGVAKFSWTSDKRASEKELLKLAQERGVRGVAEVVAFRDITDISTLRGGLSFKKRHVFKSSSRRASSFRPSHSNDPRSRSSTRLHPSTSDKQTTSRKRRSPDKSTQTSKRSRSSSQPSGVGQQENEVTFEVQPVGNPSLFDKDGEELYDNRIFRCLVISPAGRPIYEYHSPTELLKSLCDAIKAHRSLYTQGNILHRDISENNIIITNPETANGHSGMLIDLDLAKEIGTRSGARRQTGTMEFMAIEVLRNVDHTYRHDLESFFYVLIWQCAHNGWKRFNRLKEKPGDSLLNEWYTGTYIKIASCKAGHMGAKTFEYLLREFPPELETVKPLCRTLRQVLFPIHNGDIFTGTPIKTDMLYDAILEAFDKGIEDIKAAD</sequence>
<evidence type="ECO:0000256" key="9">
    <source>
        <dbReference type="ARBA" id="ARBA00033194"/>
    </source>
</evidence>
<evidence type="ECO:0000259" key="13">
    <source>
        <dbReference type="PROSITE" id="PS50011"/>
    </source>
</evidence>
<keyword evidence="15" id="KW-1185">Reference proteome</keyword>
<dbReference type="OMA" id="EIEDCTH"/>
<dbReference type="AlphaFoldDB" id="D4B4V0"/>
<evidence type="ECO:0000256" key="6">
    <source>
        <dbReference type="ARBA" id="ARBA00019973"/>
    </source>
</evidence>
<dbReference type="InterPro" id="IPR000719">
    <property type="entry name" value="Prot_kinase_dom"/>
</dbReference>
<evidence type="ECO:0000256" key="7">
    <source>
        <dbReference type="ARBA" id="ARBA00022895"/>
    </source>
</evidence>
<proteinExistence type="predicted"/>
<dbReference type="OrthoDB" id="5584477at2759"/>
<name>D4B4V0_ARTBC</name>
<comment type="caution">
    <text evidence="14">The sequence shown here is derived from an EMBL/GenBank/DDBJ whole genome shotgun (WGS) entry which is preliminary data.</text>
</comment>
<feature type="region of interest" description="Disordered" evidence="12">
    <location>
        <begin position="493"/>
        <end position="571"/>
    </location>
</feature>
<dbReference type="eggNOG" id="ENOG502S5WB">
    <property type="taxonomic scope" value="Eukaryota"/>
</dbReference>
<evidence type="ECO:0000256" key="5">
    <source>
        <dbReference type="ARBA" id="ARBA00013948"/>
    </source>
</evidence>
<comment type="function">
    <text evidence="1">Component of the EKC/KEOPS complex that is required for the formation of a threonylcarbamoyl group on adenosine at position 37 (t(6)A37) in tRNAs that read codons beginning with adenine. The complex is probably involved in the transfer of the threonylcarbamoyl moiety of threonylcarbamoyl-AMP (TC-AMP) to the N6 group of A37. BUD32 has ATPase activity in the context of the EKC/KEOPS complex and likely plays a supporting role to the catalytic subunit KAE1. The EKC/KEOPS complex also promotes both telomere uncapping and telomere elongation. The complex is required for efficient recruitment of transcriptional coactivators.</text>
</comment>
<protein>
    <recommendedName>
        <fullName evidence="6">EKC/KEOPS complex subunit BUD32</fullName>
        <ecNumber evidence="4">2.7.11.1</ecNumber>
    </recommendedName>
    <alternativeName>
        <fullName evidence="8 9">Atypical Serine/threonine protein kinase BUD32</fullName>
    </alternativeName>
    <alternativeName>
        <fullName evidence="5">EKC/KEOPS complex subunit bud32</fullName>
    </alternativeName>
</protein>
<comment type="catalytic activity">
    <reaction evidence="11">
        <text>L-seryl-[protein] + ATP = O-phospho-L-seryl-[protein] + ADP + H(+)</text>
        <dbReference type="Rhea" id="RHEA:17989"/>
        <dbReference type="Rhea" id="RHEA-COMP:9863"/>
        <dbReference type="Rhea" id="RHEA-COMP:11604"/>
        <dbReference type="ChEBI" id="CHEBI:15378"/>
        <dbReference type="ChEBI" id="CHEBI:29999"/>
        <dbReference type="ChEBI" id="CHEBI:30616"/>
        <dbReference type="ChEBI" id="CHEBI:83421"/>
        <dbReference type="ChEBI" id="CHEBI:456216"/>
        <dbReference type="EC" id="2.7.11.1"/>
    </reaction>
</comment>
<comment type="catalytic activity">
    <reaction evidence="10">
        <text>L-threonyl-[protein] + ATP = O-phospho-L-threonyl-[protein] + ADP + H(+)</text>
        <dbReference type="Rhea" id="RHEA:46608"/>
        <dbReference type="Rhea" id="RHEA-COMP:11060"/>
        <dbReference type="Rhea" id="RHEA-COMP:11605"/>
        <dbReference type="ChEBI" id="CHEBI:15378"/>
        <dbReference type="ChEBI" id="CHEBI:30013"/>
        <dbReference type="ChEBI" id="CHEBI:30616"/>
        <dbReference type="ChEBI" id="CHEBI:61977"/>
        <dbReference type="ChEBI" id="CHEBI:456216"/>
        <dbReference type="EC" id="2.7.11.1"/>
    </reaction>
</comment>
<dbReference type="PANTHER" id="PTHR38248:SF2">
    <property type="entry name" value="FUNK1 11"/>
    <property type="match status" value="1"/>
</dbReference>
<organism evidence="14 15">
    <name type="scientific">Arthroderma benhamiae (strain ATCC MYA-4681 / CBS 112371)</name>
    <name type="common">Trichophyton mentagrophytes</name>
    <dbReference type="NCBI Taxonomy" id="663331"/>
    <lineage>
        <taxon>Eukaryota</taxon>
        <taxon>Fungi</taxon>
        <taxon>Dikarya</taxon>
        <taxon>Ascomycota</taxon>
        <taxon>Pezizomycotina</taxon>
        <taxon>Eurotiomycetes</taxon>
        <taxon>Eurotiomycetidae</taxon>
        <taxon>Onygenales</taxon>
        <taxon>Arthrodermataceae</taxon>
        <taxon>Trichophyton</taxon>
    </lineage>
</organism>
<dbReference type="InterPro" id="IPR008266">
    <property type="entry name" value="Tyr_kinase_AS"/>
</dbReference>
<dbReference type="EC" id="2.7.11.1" evidence="4"/>
<dbReference type="EMBL" id="ABSU01000035">
    <property type="protein sequence ID" value="EFE29595.1"/>
    <property type="molecule type" value="Genomic_DNA"/>
</dbReference>
<evidence type="ECO:0000313" key="14">
    <source>
        <dbReference type="EMBL" id="EFE29595.1"/>
    </source>
</evidence>
<dbReference type="KEGG" id="abe:ARB_03490"/>
<dbReference type="PROSITE" id="PS00109">
    <property type="entry name" value="PROTEIN_KINASE_TYR"/>
    <property type="match status" value="1"/>
</dbReference>
<comment type="subunit">
    <text evidence="3">Component of the EKC/KEOPS complex composed of at least BUD32, CGI121, GON7, KAE1 and PCC1; the whole complex dimerizes.</text>
</comment>
<feature type="compositionally biased region" description="Polar residues" evidence="12">
    <location>
        <begin position="143"/>
        <end position="158"/>
    </location>
</feature>
<accession>D4B4V0</accession>
<keyword evidence="7" id="KW-0158">Chromosome</keyword>
<dbReference type="PANTHER" id="PTHR38248">
    <property type="entry name" value="FUNK1 6"/>
    <property type="match status" value="1"/>
</dbReference>
<dbReference type="GeneID" id="9525503"/>
<evidence type="ECO:0000313" key="15">
    <source>
        <dbReference type="Proteomes" id="UP000008866"/>
    </source>
</evidence>
<evidence type="ECO:0000256" key="12">
    <source>
        <dbReference type="SAM" id="MobiDB-lite"/>
    </source>
</evidence>
<reference evidence="15" key="1">
    <citation type="journal article" date="2011" name="Genome Biol.">
        <title>Comparative and functional genomics provide insights into the pathogenicity of dermatophytic fungi.</title>
        <authorList>
            <person name="Burmester A."/>
            <person name="Shelest E."/>
            <person name="Gloeckner G."/>
            <person name="Heddergott C."/>
            <person name="Schindler S."/>
            <person name="Staib P."/>
            <person name="Heidel A."/>
            <person name="Felder M."/>
            <person name="Petzold A."/>
            <person name="Szafranski K."/>
            <person name="Feuermann M."/>
            <person name="Pedruzzi I."/>
            <person name="Priebe S."/>
            <person name="Groth M."/>
            <person name="Winkler R."/>
            <person name="Li W."/>
            <person name="Kniemeyer O."/>
            <person name="Schroeckh V."/>
            <person name="Hertweck C."/>
            <person name="Hube B."/>
            <person name="White T.C."/>
            <person name="Platzer M."/>
            <person name="Guthke R."/>
            <person name="Heitman J."/>
            <person name="Woestemeyer J."/>
            <person name="Zipfel P.F."/>
            <person name="Monod M."/>
            <person name="Brakhage A.A."/>
        </authorList>
    </citation>
    <scope>NUCLEOTIDE SEQUENCE [LARGE SCALE GENOMIC DNA]</scope>
    <source>
        <strain evidence="15">ATCC MYA-4681 / CBS 112371</strain>
    </source>
</reference>
<evidence type="ECO:0000256" key="3">
    <source>
        <dbReference type="ARBA" id="ARBA00011534"/>
    </source>
</evidence>
<dbReference type="GO" id="GO:0004674">
    <property type="term" value="F:protein serine/threonine kinase activity"/>
    <property type="evidence" value="ECO:0007669"/>
    <property type="project" value="UniProtKB-EC"/>
</dbReference>
<dbReference type="PROSITE" id="PS50011">
    <property type="entry name" value="PROTEIN_KINASE_DOM"/>
    <property type="match status" value="1"/>
</dbReference>
<feature type="compositionally biased region" description="Polar residues" evidence="12">
    <location>
        <begin position="509"/>
        <end position="522"/>
    </location>
</feature>
<dbReference type="InterPro" id="IPR040976">
    <property type="entry name" value="Pkinase_fungal"/>
</dbReference>
<dbReference type="InterPro" id="IPR011009">
    <property type="entry name" value="Kinase-like_dom_sf"/>
</dbReference>
<feature type="domain" description="Protein kinase" evidence="13">
    <location>
        <begin position="450"/>
        <end position="780"/>
    </location>
</feature>
<dbReference type="Gene3D" id="1.10.510.10">
    <property type="entry name" value="Transferase(Phosphotransferase) domain 1"/>
    <property type="match status" value="1"/>
</dbReference>
<dbReference type="Pfam" id="PF17667">
    <property type="entry name" value="Pkinase_fungal"/>
    <property type="match status" value="1"/>
</dbReference>
<evidence type="ECO:0000256" key="4">
    <source>
        <dbReference type="ARBA" id="ARBA00012513"/>
    </source>
</evidence>
<dbReference type="SUPFAM" id="SSF56112">
    <property type="entry name" value="Protein kinase-like (PK-like)"/>
    <property type="match status" value="1"/>
</dbReference>
<dbReference type="GO" id="GO:0005524">
    <property type="term" value="F:ATP binding"/>
    <property type="evidence" value="ECO:0007669"/>
    <property type="project" value="InterPro"/>
</dbReference>
<evidence type="ECO:0000256" key="10">
    <source>
        <dbReference type="ARBA" id="ARBA00047899"/>
    </source>
</evidence>
<feature type="compositionally biased region" description="Polar residues" evidence="12">
    <location>
        <begin position="547"/>
        <end position="556"/>
    </location>
</feature>
<gene>
    <name evidence="14" type="ORF">ARB_03490</name>
</gene>
<dbReference type="GO" id="GO:0000781">
    <property type="term" value="C:chromosome, telomeric region"/>
    <property type="evidence" value="ECO:0007669"/>
    <property type="project" value="UniProtKB-SubCell"/>
</dbReference>
<comment type="subcellular location">
    <subcellularLocation>
        <location evidence="2">Chromosome</location>
        <location evidence="2">Telomere</location>
    </subcellularLocation>
</comment>
<feature type="compositionally biased region" description="Low complexity" evidence="12">
    <location>
        <begin position="533"/>
        <end position="546"/>
    </location>
</feature>
<evidence type="ECO:0000256" key="8">
    <source>
        <dbReference type="ARBA" id="ARBA00030980"/>
    </source>
</evidence>
<evidence type="ECO:0000256" key="11">
    <source>
        <dbReference type="ARBA" id="ARBA00048679"/>
    </source>
</evidence>
<dbReference type="Proteomes" id="UP000008866">
    <property type="component" value="Unassembled WGS sequence"/>
</dbReference>
<dbReference type="STRING" id="663331.D4B4V0"/>
<keyword evidence="7" id="KW-0779">Telomere</keyword>
<dbReference type="RefSeq" id="XP_003010235.1">
    <property type="nucleotide sequence ID" value="XM_003010189.1"/>
</dbReference>